<dbReference type="InterPro" id="IPR004401">
    <property type="entry name" value="YbaB/EbfC"/>
</dbReference>
<dbReference type="RefSeq" id="WP_185110075.1">
    <property type="nucleotide sequence ID" value="NZ_BAAAXY010000006.1"/>
</dbReference>
<reference evidence="1 2" key="1">
    <citation type="submission" date="2020-08" db="EMBL/GenBank/DDBJ databases">
        <title>Sequencing the genomes of 1000 actinobacteria strains.</title>
        <authorList>
            <person name="Klenk H.-P."/>
        </authorList>
    </citation>
    <scope>NUCLEOTIDE SEQUENCE [LARGE SCALE GENOMIC DNA]</scope>
    <source>
        <strain evidence="1 2">DSM 43768</strain>
    </source>
</reference>
<gene>
    <name evidence="1" type="ORF">HD593_010288</name>
</gene>
<dbReference type="Proteomes" id="UP000565579">
    <property type="component" value="Unassembled WGS sequence"/>
</dbReference>
<dbReference type="EMBL" id="JACHMI010000001">
    <property type="protein sequence ID" value="MBB6555493.1"/>
    <property type="molecule type" value="Genomic_DNA"/>
</dbReference>
<dbReference type="GO" id="GO:0003677">
    <property type="term" value="F:DNA binding"/>
    <property type="evidence" value="ECO:0007669"/>
    <property type="project" value="UniProtKB-KW"/>
</dbReference>
<dbReference type="SUPFAM" id="SSF82607">
    <property type="entry name" value="YbaB-like"/>
    <property type="match status" value="1"/>
</dbReference>
<name>A0A7X0U551_9ACTN</name>
<evidence type="ECO:0000313" key="1">
    <source>
        <dbReference type="EMBL" id="MBB6555493.1"/>
    </source>
</evidence>
<protein>
    <submittedName>
        <fullName evidence="1">DNA-binding protein YbaB</fullName>
    </submittedName>
</protein>
<dbReference type="Gene3D" id="3.30.1310.10">
    <property type="entry name" value="Nucleoid-associated protein YbaB-like domain"/>
    <property type="match status" value="1"/>
</dbReference>
<keyword evidence="1" id="KW-0238">DNA-binding</keyword>
<organism evidence="1 2">
    <name type="scientific">Nonomuraea rubra</name>
    <dbReference type="NCBI Taxonomy" id="46180"/>
    <lineage>
        <taxon>Bacteria</taxon>
        <taxon>Bacillati</taxon>
        <taxon>Actinomycetota</taxon>
        <taxon>Actinomycetes</taxon>
        <taxon>Streptosporangiales</taxon>
        <taxon>Streptosporangiaceae</taxon>
        <taxon>Nonomuraea</taxon>
    </lineage>
</organism>
<dbReference type="AlphaFoldDB" id="A0A7X0U551"/>
<proteinExistence type="predicted"/>
<keyword evidence="2" id="KW-1185">Reference proteome</keyword>
<comment type="caution">
    <text evidence="1">The sequence shown here is derived from an EMBL/GenBank/DDBJ whole genome shotgun (WGS) entry which is preliminary data.</text>
</comment>
<accession>A0A7X0U551</accession>
<sequence>MTDFGDFANIDVERLLRGVDEQLAKSDELQRRMPLLVGRGEDADGLVAVEYAQEGIRTLDIHPKAMRLAAVELSEKIKEAVGAATADLQRATEELMAELFGTAATPSRLMNDPQALLKPIKQAEANYDRAFENVMGELDRIRRDLDL</sequence>
<dbReference type="InterPro" id="IPR036894">
    <property type="entry name" value="YbaB-like_sf"/>
</dbReference>
<evidence type="ECO:0000313" key="2">
    <source>
        <dbReference type="Proteomes" id="UP000565579"/>
    </source>
</evidence>
<dbReference type="Pfam" id="PF02575">
    <property type="entry name" value="YbaB_DNA_bd"/>
    <property type="match status" value="1"/>
</dbReference>